<evidence type="ECO:0000256" key="6">
    <source>
        <dbReference type="ARBA" id="ARBA00022723"/>
    </source>
</evidence>
<dbReference type="EMBL" id="CP081150">
    <property type="protein sequence ID" value="QZA77453.1"/>
    <property type="molecule type" value="Genomic_DNA"/>
</dbReference>
<feature type="transmembrane region" description="Helical" evidence="13">
    <location>
        <begin position="182"/>
        <end position="200"/>
    </location>
</feature>
<evidence type="ECO:0000256" key="12">
    <source>
        <dbReference type="ARBA" id="ARBA00023136"/>
    </source>
</evidence>
<feature type="transmembrane region" description="Helical" evidence="13">
    <location>
        <begin position="127"/>
        <end position="144"/>
    </location>
</feature>
<feature type="domain" description="FAD-binding FR-type" evidence="14">
    <location>
        <begin position="206"/>
        <end position="302"/>
    </location>
</feature>
<dbReference type="Gene3D" id="3.40.50.80">
    <property type="entry name" value="Nucleotide-binding domain of ferredoxin-NADP reductase (FNR) module"/>
    <property type="match status" value="1"/>
</dbReference>
<dbReference type="SUPFAM" id="SSF52343">
    <property type="entry name" value="Ferredoxin reductase-like, C-terminal NADP-linked domain"/>
    <property type="match status" value="1"/>
</dbReference>
<keyword evidence="3" id="KW-0285">Flavoprotein</keyword>
<evidence type="ECO:0000256" key="1">
    <source>
        <dbReference type="ARBA" id="ARBA00001974"/>
    </source>
</evidence>
<dbReference type="InterPro" id="IPR017927">
    <property type="entry name" value="FAD-bd_FR_type"/>
</dbReference>
<protein>
    <submittedName>
        <fullName evidence="15">Ferric reductase-like transmembrane domain-containing protein</fullName>
    </submittedName>
</protein>
<keyword evidence="12 13" id="KW-0472">Membrane</keyword>
<dbReference type="SUPFAM" id="SSF63380">
    <property type="entry name" value="Riboflavin synthase domain-like"/>
    <property type="match status" value="1"/>
</dbReference>
<dbReference type="PANTHER" id="PTHR47354:SF8">
    <property type="entry name" value="1,2-PHENYLACETYL-COA EPOXIDASE, SUBUNIT E"/>
    <property type="match status" value="1"/>
</dbReference>
<organism evidence="15 16">
    <name type="scientific">Deefgea tanakiae</name>
    <dbReference type="NCBI Taxonomy" id="2865840"/>
    <lineage>
        <taxon>Bacteria</taxon>
        <taxon>Pseudomonadati</taxon>
        <taxon>Pseudomonadota</taxon>
        <taxon>Betaproteobacteria</taxon>
        <taxon>Neisseriales</taxon>
        <taxon>Chitinibacteraceae</taxon>
        <taxon>Deefgea</taxon>
    </lineage>
</organism>
<sequence length="428" mass="48103">MKILTAFLALCLLAWGITVNPPEVINIWWLRNEAINLSGILSFELMGLIMLLAVRPVWLEKSFGGLDRMYLVHKWAGILAISFGLLHYAIKLSGGLLKQFFERPPRGARVEFWLDFLRSPVKDMAEWSIWLLGIMLVITLWQRFPYSIWRYVHKALAVIFVVLALHAVVLSPVSYWSNPLGWLIGATALIGVVCALLSLTGQIGRRRTHRASIHSIHQIGDILELECKIKGQWQHQAGQFAFLKFNGIEGAHPFTIASAPNKENTLRVSIKALGDYTRQLPKLLNVGDAVSIEGPYGCFAMPNEAEQVWIAGGIGITPFLAWLDALKASPEQAPTATLHYCVKNEQDAVYSRKLQALCQHLPSITLHIHRSEQDGRPDMQRLNLQAHNGIWPAIFFCGPQGLSSSLLRDLRLAGMPKTHFHQEAFKMR</sequence>
<dbReference type="Pfam" id="PF01794">
    <property type="entry name" value="Ferric_reduct"/>
    <property type="match status" value="1"/>
</dbReference>
<dbReference type="PROSITE" id="PS51384">
    <property type="entry name" value="FAD_FR"/>
    <property type="match status" value="1"/>
</dbReference>
<keyword evidence="8 13" id="KW-1133">Transmembrane helix</keyword>
<evidence type="ECO:0000256" key="2">
    <source>
        <dbReference type="ARBA" id="ARBA00004141"/>
    </source>
</evidence>
<feature type="transmembrane region" description="Helical" evidence="13">
    <location>
        <begin position="40"/>
        <end position="58"/>
    </location>
</feature>
<dbReference type="InterPro" id="IPR050415">
    <property type="entry name" value="MRET"/>
</dbReference>
<evidence type="ECO:0000256" key="13">
    <source>
        <dbReference type="SAM" id="Phobius"/>
    </source>
</evidence>
<evidence type="ECO:0000256" key="11">
    <source>
        <dbReference type="ARBA" id="ARBA00023014"/>
    </source>
</evidence>
<keyword evidence="7" id="KW-0274">FAD</keyword>
<keyword evidence="6" id="KW-0479">Metal-binding</keyword>
<dbReference type="RefSeq" id="WP_221005834.1">
    <property type="nucleotide sequence ID" value="NZ_CP081150.1"/>
</dbReference>
<comment type="subcellular location">
    <subcellularLocation>
        <location evidence="2">Membrane</location>
        <topology evidence="2">Multi-pass membrane protein</topology>
    </subcellularLocation>
</comment>
<dbReference type="Gene3D" id="2.40.30.10">
    <property type="entry name" value="Translation factors"/>
    <property type="match status" value="1"/>
</dbReference>
<evidence type="ECO:0000256" key="9">
    <source>
        <dbReference type="ARBA" id="ARBA00023002"/>
    </source>
</evidence>
<evidence type="ECO:0000256" key="10">
    <source>
        <dbReference type="ARBA" id="ARBA00023004"/>
    </source>
</evidence>
<keyword evidence="16" id="KW-1185">Reference proteome</keyword>
<keyword evidence="11" id="KW-0411">Iron-sulfur</keyword>
<evidence type="ECO:0000256" key="7">
    <source>
        <dbReference type="ARBA" id="ARBA00022827"/>
    </source>
</evidence>
<gene>
    <name evidence="15" type="ORF">K4H28_14385</name>
</gene>
<reference evidence="15 16" key="1">
    <citation type="submission" date="2021-08" db="EMBL/GenBank/DDBJ databases">
        <title>complete genome sequencing of Deefgea sp. D25.</title>
        <authorList>
            <person name="Bae J.-W."/>
            <person name="Gim D.-H."/>
        </authorList>
    </citation>
    <scope>NUCLEOTIDE SEQUENCE [LARGE SCALE GENOMIC DNA]</scope>
    <source>
        <strain evidence="15 16">D25</strain>
    </source>
</reference>
<feature type="transmembrane region" description="Helical" evidence="13">
    <location>
        <begin position="156"/>
        <end position="176"/>
    </location>
</feature>
<comment type="cofactor">
    <cofactor evidence="1">
        <name>FAD</name>
        <dbReference type="ChEBI" id="CHEBI:57692"/>
    </cofactor>
</comment>
<evidence type="ECO:0000256" key="3">
    <source>
        <dbReference type="ARBA" id="ARBA00022630"/>
    </source>
</evidence>
<dbReference type="Pfam" id="PF00175">
    <property type="entry name" value="NAD_binding_1"/>
    <property type="match status" value="1"/>
</dbReference>
<dbReference type="InterPro" id="IPR039261">
    <property type="entry name" value="FNR_nucleotide-bd"/>
</dbReference>
<keyword evidence="5" id="KW-0001">2Fe-2S</keyword>
<dbReference type="CDD" id="cd06198">
    <property type="entry name" value="FNR_like_3"/>
    <property type="match status" value="1"/>
</dbReference>
<evidence type="ECO:0000313" key="15">
    <source>
        <dbReference type="EMBL" id="QZA77453.1"/>
    </source>
</evidence>
<keyword evidence="10" id="KW-0408">Iron</keyword>
<evidence type="ECO:0000313" key="16">
    <source>
        <dbReference type="Proteomes" id="UP000825679"/>
    </source>
</evidence>
<dbReference type="SFLD" id="SFLDS00052">
    <property type="entry name" value="Ferric_Reductase_Domain"/>
    <property type="match status" value="1"/>
</dbReference>
<keyword evidence="9" id="KW-0560">Oxidoreductase</keyword>
<feature type="transmembrane region" description="Helical" evidence="13">
    <location>
        <begin position="70"/>
        <end position="90"/>
    </location>
</feature>
<accession>A0ABX8Z8N0</accession>
<evidence type="ECO:0000256" key="5">
    <source>
        <dbReference type="ARBA" id="ARBA00022714"/>
    </source>
</evidence>
<dbReference type="InterPro" id="IPR001433">
    <property type="entry name" value="OxRdtase_FAD/NAD-bd"/>
</dbReference>
<evidence type="ECO:0000259" key="14">
    <source>
        <dbReference type="PROSITE" id="PS51384"/>
    </source>
</evidence>
<dbReference type="Proteomes" id="UP000825679">
    <property type="component" value="Chromosome"/>
</dbReference>
<dbReference type="InterPro" id="IPR017938">
    <property type="entry name" value="Riboflavin_synthase-like_b-brl"/>
</dbReference>
<evidence type="ECO:0000256" key="8">
    <source>
        <dbReference type="ARBA" id="ARBA00022989"/>
    </source>
</evidence>
<dbReference type="InterPro" id="IPR013112">
    <property type="entry name" value="FAD-bd_8"/>
</dbReference>
<dbReference type="InterPro" id="IPR013130">
    <property type="entry name" value="Fe3_Rdtase_TM_dom"/>
</dbReference>
<proteinExistence type="predicted"/>
<dbReference type="PANTHER" id="PTHR47354">
    <property type="entry name" value="NADH OXIDOREDUCTASE HCR"/>
    <property type="match status" value="1"/>
</dbReference>
<keyword evidence="4 13" id="KW-0812">Transmembrane</keyword>
<name>A0ABX8Z8N0_9NEIS</name>
<evidence type="ECO:0000256" key="4">
    <source>
        <dbReference type="ARBA" id="ARBA00022692"/>
    </source>
</evidence>
<dbReference type="Pfam" id="PF08022">
    <property type="entry name" value="FAD_binding_8"/>
    <property type="match status" value="1"/>
</dbReference>